<accession>A0AAD8DWP1</accession>
<feature type="repeat" description="WD" evidence="3">
    <location>
        <begin position="100"/>
        <end position="141"/>
    </location>
</feature>
<name>A0AAD8DWP1_MYTSE</name>
<dbReference type="SMART" id="SM00320">
    <property type="entry name" value="WD40"/>
    <property type="match status" value="8"/>
</dbReference>
<feature type="repeat" description="WD" evidence="3">
    <location>
        <begin position="402"/>
        <end position="442"/>
    </location>
</feature>
<feature type="repeat" description="WD" evidence="3">
    <location>
        <begin position="142"/>
        <end position="183"/>
    </location>
</feature>
<evidence type="ECO:0000256" key="2">
    <source>
        <dbReference type="ARBA" id="ARBA00022737"/>
    </source>
</evidence>
<dbReference type="PROSITE" id="PS00678">
    <property type="entry name" value="WD_REPEATS_1"/>
    <property type="match status" value="1"/>
</dbReference>
<protein>
    <recommendedName>
        <fullName evidence="4">Anaphase-promoting complex subunit 4-like WD40 domain-containing protein</fullName>
    </recommendedName>
</protein>
<feature type="repeat" description="WD" evidence="3">
    <location>
        <begin position="230"/>
        <end position="271"/>
    </location>
</feature>
<dbReference type="Gene3D" id="2.130.10.10">
    <property type="entry name" value="YVTN repeat-like/Quinoprotein amine dehydrogenase"/>
    <property type="match status" value="1"/>
</dbReference>
<dbReference type="InterPro" id="IPR036322">
    <property type="entry name" value="WD40_repeat_dom_sf"/>
</dbReference>
<dbReference type="SUPFAM" id="SSF50978">
    <property type="entry name" value="WD40 repeat-like"/>
    <property type="match status" value="1"/>
</dbReference>
<dbReference type="PANTHER" id="PTHR19857:SF8">
    <property type="entry name" value="ANGIO-ASSOCIATED MIGRATORY CELL PROTEIN"/>
    <property type="match status" value="1"/>
</dbReference>
<reference evidence="5" key="1">
    <citation type="submission" date="2023-03" db="EMBL/GenBank/DDBJ databases">
        <title>Chromosome-level genomes of two armyworms, Mythimna separata and Mythimna loreyi, provide insights into the biosynthesis and reception of sex pheromones.</title>
        <authorList>
            <person name="Zhao H."/>
        </authorList>
    </citation>
    <scope>NUCLEOTIDE SEQUENCE</scope>
    <source>
        <strain evidence="5">BeijingLab</strain>
        <tissue evidence="5">Pupa</tissue>
    </source>
</reference>
<dbReference type="Proteomes" id="UP001231518">
    <property type="component" value="Chromosome 10"/>
</dbReference>
<dbReference type="PROSITE" id="PS50294">
    <property type="entry name" value="WD_REPEATS_REGION"/>
    <property type="match status" value="2"/>
</dbReference>
<sequence length="442" mass="49023">MENALLATLYQSRKIDQIKLKFILKCVREETMRDQQEDTPPSSVNGDEIIGMDEGEGFLLYDDVEEVQLDDLEEMFSGEGEDDYMEMETEPPEDHATFVFNKHVGSVFCCDLHPDGKLAVTGGEDDRAYVWSVTDGQLIMDCLGHKDSVIFVGFSFDGAYLATADMSGLIKVWKCSTKENRQLNWKVVFEYEADDLTWGLWHFGARYLICGSVSGDIYIFKVPSGECKVLQGYNIKVECGKLFQDGLRLAAGYEDGAVKIWDLKNSAVLQQVPASVHEIRVTAIDTHPDGNLMASISTDGKVVLTTANNGKVVGQMEAENDLETVAFGQDPQLGLLATGTLTGAVCIWDVPRQMIRHHCAKSDEAVGGVTKMVWVKNHLITGCLDGSIRVYEGRTGERSQTLTGNRSEVLDLCYNPKESLILTTSDDGTARIFKYEVNKDND</sequence>
<dbReference type="InterPro" id="IPR001680">
    <property type="entry name" value="WD40_rpt"/>
</dbReference>
<evidence type="ECO:0000256" key="3">
    <source>
        <dbReference type="PROSITE-ProRule" id="PRU00221"/>
    </source>
</evidence>
<dbReference type="InterPro" id="IPR051179">
    <property type="entry name" value="WD_repeat_multifunction"/>
</dbReference>
<dbReference type="Pfam" id="PF12894">
    <property type="entry name" value="ANAPC4_WD40"/>
    <property type="match status" value="1"/>
</dbReference>
<dbReference type="Pfam" id="PF00400">
    <property type="entry name" value="WD40"/>
    <property type="match status" value="4"/>
</dbReference>
<evidence type="ECO:0000256" key="1">
    <source>
        <dbReference type="ARBA" id="ARBA00022574"/>
    </source>
</evidence>
<dbReference type="CDD" id="cd00200">
    <property type="entry name" value="WD40"/>
    <property type="match status" value="1"/>
</dbReference>
<proteinExistence type="predicted"/>
<dbReference type="InterPro" id="IPR019775">
    <property type="entry name" value="WD40_repeat_CS"/>
</dbReference>
<keyword evidence="1 3" id="KW-0853">WD repeat</keyword>
<dbReference type="PROSITE" id="PS50082">
    <property type="entry name" value="WD_REPEATS_2"/>
    <property type="match status" value="4"/>
</dbReference>
<dbReference type="PANTHER" id="PTHR19857">
    <property type="entry name" value="MITOCHONDRIAL DIVISION PROTEIN 1-RELATED"/>
    <property type="match status" value="1"/>
</dbReference>
<feature type="domain" description="Anaphase-promoting complex subunit 4-like WD40" evidence="4">
    <location>
        <begin position="274"/>
        <end position="326"/>
    </location>
</feature>
<keyword evidence="2" id="KW-0677">Repeat</keyword>
<evidence type="ECO:0000313" key="6">
    <source>
        <dbReference type="Proteomes" id="UP001231518"/>
    </source>
</evidence>
<dbReference type="EMBL" id="JARGEI010000009">
    <property type="protein sequence ID" value="KAJ8726460.1"/>
    <property type="molecule type" value="Genomic_DNA"/>
</dbReference>
<comment type="caution">
    <text evidence="5">The sequence shown here is derived from an EMBL/GenBank/DDBJ whole genome shotgun (WGS) entry which is preliminary data.</text>
</comment>
<evidence type="ECO:0000259" key="4">
    <source>
        <dbReference type="Pfam" id="PF12894"/>
    </source>
</evidence>
<dbReference type="InterPro" id="IPR024977">
    <property type="entry name" value="Apc4-like_WD40_dom"/>
</dbReference>
<dbReference type="AlphaFoldDB" id="A0AAD8DWP1"/>
<dbReference type="InterPro" id="IPR015943">
    <property type="entry name" value="WD40/YVTN_repeat-like_dom_sf"/>
</dbReference>
<keyword evidence="6" id="KW-1185">Reference proteome</keyword>
<organism evidence="5 6">
    <name type="scientific">Mythimna separata</name>
    <name type="common">Oriental armyworm</name>
    <name type="synonym">Pseudaletia separata</name>
    <dbReference type="NCBI Taxonomy" id="271217"/>
    <lineage>
        <taxon>Eukaryota</taxon>
        <taxon>Metazoa</taxon>
        <taxon>Ecdysozoa</taxon>
        <taxon>Arthropoda</taxon>
        <taxon>Hexapoda</taxon>
        <taxon>Insecta</taxon>
        <taxon>Pterygota</taxon>
        <taxon>Neoptera</taxon>
        <taxon>Endopterygota</taxon>
        <taxon>Lepidoptera</taxon>
        <taxon>Glossata</taxon>
        <taxon>Ditrysia</taxon>
        <taxon>Noctuoidea</taxon>
        <taxon>Noctuidae</taxon>
        <taxon>Noctuinae</taxon>
        <taxon>Hadenini</taxon>
        <taxon>Mythimna</taxon>
    </lineage>
</organism>
<gene>
    <name evidence="5" type="ORF">PYW07_001158</name>
</gene>
<evidence type="ECO:0000313" key="5">
    <source>
        <dbReference type="EMBL" id="KAJ8726460.1"/>
    </source>
</evidence>